<feature type="compositionally biased region" description="Basic and acidic residues" evidence="3">
    <location>
        <begin position="155"/>
        <end position="166"/>
    </location>
</feature>
<dbReference type="PROSITE" id="PS50014">
    <property type="entry name" value="BROMODOMAIN_2"/>
    <property type="match status" value="1"/>
</dbReference>
<gene>
    <name evidence="5" type="ORF">BJ878DRAFT_281555</name>
</gene>
<proteinExistence type="predicted"/>
<feature type="compositionally biased region" description="Polar residues" evidence="3">
    <location>
        <begin position="168"/>
        <end position="178"/>
    </location>
</feature>
<dbReference type="InterPro" id="IPR036427">
    <property type="entry name" value="Bromodomain-like_sf"/>
</dbReference>
<organism evidence="5 6">
    <name type="scientific">Calycina marina</name>
    <dbReference type="NCBI Taxonomy" id="1763456"/>
    <lineage>
        <taxon>Eukaryota</taxon>
        <taxon>Fungi</taxon>
        <taxon>Dikarya</taxon>
        <taxon>Ascomycota</taxon>
        <taxon>Pezizomycotina</taxon>
        <taxon>Leotiomycetes</taxon>
        <taxon>Helotiales</taxon>
        <taxon>Pezizellaceae</taxon>
        <taxon>Calycina</taxon>
    </lineage>
</organism>
<dbReference type="Proteomes" id="UP000887226">
    <property type="component" value="Unassembled WGS sequence"/>
</dbReference>
<feature type="compositionally biased region" description="Polar residues" evidence="3">
    <location>
        <begin position="250"/>
        <end position="259"/>
    </location>
</feature>
<evidence type="ECO:0000313" key="6">
    <source>
        <dbReference type="Proteomes" id="UP000887226"/>
    </source>
</evidence>
<sequence>MNSSMNYTPLESLLLGQYLEAYGANEGAFNTISSLLSGYKLIQEDESFDRSKLDPVSLKGHYLNLLGEELRDDGGYIEDSGSGKRTAATPPRTLQDAHRHANRIPGLVDRLYVRYGKHVAATLAEDERRCYDLQREIAEIERGEWDEKILAEERSTKRERVEDKRAANGTNSVGSQPRASEDPARQSPTPTQRPSSRPDGLGIDDMLLNYHQEPPGATQDPTNGNTNASPAVQSPSISGTRGLSPLQPPLQHSISSSQLRWEPPFDPARQHQPPSNFQPQYYQNGLNPYQPQQSFPPQNERPGPPQYTVPSSPLAAQQPVMLPALGGAPRQPGSPALDHLADAASQHHPSQGSCPPMQPPNQHGPYPPHGPPTHVQYRHQGSQSPGYYPQYAPQLQRPGSGQSQNGQPQRNQQIQPPSQNSPQHPQQPFYPAPSQQPQHQQYQNLPPVSPQRRSEIPNDPNHNSPYHLNQAPRHLLPGQGSHGSVPSTPRSTVSSRFSTGRGTQWTEKILGSSTPKVQNQAYENSPAYEPLSPPMPNATLPKSSKIAILKRATKESKQKAAVTNAKSKPPNRKLLDISVASSVPTSIMSQNESHVKEEVITPGLPDEDARSMTADDLPRLRNNQKRKRSMQSVPNSPIIPRESAIQVLWTRNFSRICPSALEQVISHKHAALFKEAIKDKDAPGYSKIILRPQDLKSIKAAITNGNKAAIAAEALLPESEERESALWLPISEDLIPPKGIINDTQLERELMRMFANAVMFNADPSTRHFAQRLKSPSLKGGESGYEIDEDGVVNDTLEMFGDVEAIVSGLRDGGRIGESVKGKGLGSTRGASVRGSSVPATTDDGEDEASNAGGSVAKRRRKG</sequence>
<feature type="compositionally biased region" description="Low complexity" evidence="3">
    <location>
        <begin position="484"/>
        <end position="496"/>
    </location>
</feature>
<dbReference type="AlphaFoldDB" id="A0A9P7Z6X5"/>
<dbReference type="PANTHER" id="PTHR15398:SF4">
    <property type="entry name" value="BROMODOMAIN-CONTAINING PROTEIN 8 ISOFORM X1"/>
    <property type="match status" value="1"/>
</dbReference>
<dbReference type="Pfam" id="PF00439">
    <property type="entry name" value="Bromodomain"/>
    <property type="match status" value="1"/>
</dbReference>
<feature type="domain" description="Bromo" evidence="4">
    <location>
        <begin position="665"/>
        <end position="768"/>
    </location>
</feature>
<evidence type="ECO:0000256" key="1">
    <source>
        <dbReference type="ARBA" id="ARBA00023117"/>
    </source>
</evidence>
<accession>A0A9P7Z6X5</accession>
<protein>
    <recommendedName>
        <fullName evidence="4">Bromo domain-containing protein</fullName>
    </recommendedName>
</protein>
<dbReference type="GO" id="GO:0006325">
    <property type="term" value="P:chromatin organization"/>
    <property type="evidence" value="ECO:0007669"/>
    <property type="project" value="UniProtKB-ARBA"/>
</dbReference>
<feature type="region of interest" description="Disordered" evidence="3">
    <location>
        <begin position="553"/>
        <end position="636"/>
    </location>
</feature>
<feature type="compositionally biased region" description="Polar residues" evidence="3">
    <location>
        <begin position="497"/>
        <end position="518"/>
    </location>
</feature>
<dbReference type="InterPro" id="IPR001487">
    <property type="entry name" value="Bromodomain"/>
</dbReference>
<feature type="compositionally biased region" description="Low complexity" evidence="3">
    <location>
        <begin position="396"/>
        <end position="446"/>
    </location>
</feature>
<feature type="compositionally biased region" description="Polar residues" evidence="3">
    <location>
        <begin position="579"/>
        <end position="592"/>
    </location>
</feature>
<feature type="compositionally biased region" description="Polar residues" evidence="3">
    <location>
        <begin position="272"/>
        <end position="297"/>
    </location>
</feature>
<feature type="region of interest" description="Disordered" evidence="3">
    <location>
        <begin position="76"/>
        <end position="97"/>
    </location>
</feature>
<dbReference type="GO" id="GO:0035267">
    <property type="term" value="C:NuA4 histone acetyltransferase complex"/>
    <property type="evidence" value="ECO:0007669"/>
    <property type="project" value="TreeGrafter"/>
</dbReference>
<dbReference type="Gene3D" id="1.20.920.10">
    <property type="entry name" value="Bromodomain-like"/>
    <property type="match status" value="1"/>
</dbReference>
<dbReference type="SUPFAM" id="SSF47370">
    <property type="entry name" value="Bromodomain"/>
    <property type="match status" value="1"/>
</dbReference>
<dbReference type="EMBL" id="MU253803">
    <property type="protein sequence ID" value="KAG9246475.1"/>
    <property type="molecule type" value="Genomic_DNA"/>
</dbReference>
<dbReference type="PANTHER" id="PTHR15398">
    <property type="entry name" value="BROMODOMAIN-CONTAINING PROTEIN 8"/>
    <property type="match status" value="1"/>
</dbReference>
<evidence type="ECO:0000256" key="3">
    <source>
        <dbReference type="SAM" id="MobiDB-lite"/>
    </source>
</evidence>
<evidence type="ECO:0000256" key="2">
    <source>
        <dbReference type="PROSITE-ProRule" id="PRU00035"/>
    </source>
</evidence>
<evidence type="ECO:0000313" key="5">
    <source>
        <dbReference type="EMBL" id="KAG9246475.1"/>
    </source>
</evidence>
<comment type="caution">
    <text evidence="5">The sequence shown here is derived from an EMBL/GenBank/DDBJ whole genome shotgun (WGS) entry which is preliminary data.</text>
</comment>
<keyword evidence="1 2" id="KW-0103">Bromodomain</keyword>
<reference evidence="5" key="1">
    <citation type="journal article" date="2021" name="IMA Fungus">
        <title>Genomic characterization of three marine fungi, including Emericellopsis atlantica sp. nov. with signatures of a generalist lifestyle and marine biomass degradation.</title>
        <authorList>
            <person name="Hagestad O.C."/>
            <person name="Hou L."/>
            <person name="Andersen J.H."/>
            <person name="Hansen E.H."/>
            <person name="Altermark B."/>
            <person name="Li C."/>
            <person name="Kuhnert E."/>
            <person name="Cox R.J."/>
            <person name="Crous P.W."/>
            <person name="Spatafora J.W."/>
            <person name="Lail K."/>
            <person name="Amirebrahimi M."/>
            <person name="Lipzen A."/>
            <person name="Pangilinan J."/>
            <person name="Andreopoulos W."/>
            <person name="Hayes R.D."/>
            <person name="Ng V."/>
            <person name="Grigoriev I.V."/>
            <person name="Jackson S.A."/>
            <person name="Sutton T.D.S."/>
            <person name="Dobson A.D.W."/>
            <person name="Rama T."/>
        </authorList>
    </citation>
    <scope>NUCLEOTIDE SEQUENCE</scope>
    <source>
        <strain evidence="5">TRa3180A</strain>
    </source>
</reference>
<dbReference type="OrthoDB" id="21449at2759"/>
<feature type="region of interest" description="Disordered" evidence="3">
    <location>
        <begin position="155"/>
        <end position="518"/>
    </location>
</feature>
<feature type="region of interest" description="Disordered" evidence="3">
    <location>
        <begin position="817"/>
        <end position="863"/>
    </location>
</feature>
<name>A0A9P7Z6X5_9HELO</name>
<feature type="compositionally biased region" description="Polar residues" evidence="3">
    <location>
        <begin position="219"/>
        <end position="241"/>
    </location>
</feature>
<feature type="compositionally biased region" description="Low complexity" evidence="3">
    <location>
        <begin position="185"/>
        <end position="198"/>
    </location>
</feature>
<evidence type="ECO:0000259" key="4">
    <source>
        <dbReference type="PROSITE" id="PS50014"/>
    </source>
</evidence>
<keyword evidence="6" id="KW-1185">Reference proteome</keyword>